<name>A0A179VCG2_9MYCO</name>
<keyword evidence="6 9" id="KW-0067">ATP-binding</keyword>
<dbReference type="PANTHER" id="PTHR22683">
    <property type="entry name" value="SPORULATION PROTEIN RELATED"/>
    <property type="match status" value="1"/>
</dbReference>
<dbReference type="GO" id="GO:0003677">
    <property type="term" value="F:DNA binding"/>
    <property type="evidence" value="ECO:0007669"/>
    <property type="project" value="InterPro"/>
</dbReference>
<evidence type="ECO:0000256" key="10">
    <source>
        <dbReference type="SAM" id="MobiDB-lite"/>
    </source>
</evidence>
<dbReference type="InterPro" id="IPR050206">
    <property type="entry name" value="FtsK/SpoIIIE/SftA"/>
</dbReference>
<dbReference type="Proteomes" id="UP000186919">
    <property type="component" value="Unassembled WGS sequence"/>
</dbReference>
<keyword evidence="5 9" id="KW-0547">Nucleotide-binding</keyword>
<dbReference type="Pfam" id="PF01580">
    <property type="entry name" value="FtsK_SpoIIIE"/>
    <property type="match status" value="2"/>
</dbReference>
<evidence type="ECO:0000256" key="7">
    <source>
        <dbReference type="ARBA" id="ARBA00022989"/>
    </source>
</evidence>
<dbReference type="RefSeq" id="WP_064628803.1">
    <property type="nucleotide sequence ID" value="NZ_LQYE01000007.1"/>
</dbReference>
<feature type="transmembrane region" description="Helical" evidence="11">
    <location>
        <begin position="48"/>
        <end position="69"/>
    </location>
</feature>
<dbReference type="InterPro" id="IPR023837">
    <property type="entry name" value="EccCb-like_Actinobacteria"/>
</dbReference>
<dbReference type="GO" id="GO:0005524">
    <property type="term" value="F:ATP binding"/>
    <property type="evidence" value="ECO:0007669"/>
    <property type="project" value="UniProtKB-UniRule"/>
</dbReference>
<dbReference type="InterPro" id="IPR003593">
    <property type="entry name" value="AAA+_ATPase"/>
</dbReference>
<dbReference type="Gene3D" id="3.40.50.300">
    <property type="entry name" value="P-loop containing nucleotide triphosphate hydrolases"/>
    <property type="match status" value="3"/>
</dbReference>
<reference evidence="13 14" key="1">
    <citation type="submission" date="2016-01" db="EMBL/GenBank/DDBJ databases">
        <title>Mycobacterium immunogenum strain CD11_6 genome sequencing and assembly.</title>
        <authorList>
            <person name="Kaur G."/>
            <person name="Nair G.R."/>
            <person name="Mayilraj S."/>
        </authorList>
    </citation>
    <scope>NUCLEOTIDE SEQUENCE [LARGE SCALE GENOMIC DNA]</scope>
    <source>
        <strain evidence="13 14">CD11-6</strain>
    </source>
</reference>
<feature type="domain" description="FtsK" evidence="12">
    <location>
        <begin position="460"/>
        <end position="668"/>
    </location>
</feature>
<keyword evidence="3 11" id="KW-0812">Transmembrane</keyword>
<evidence type="ECO:0000256" key="9">
    <source>
        <dbReference type="PROSITE-ProRule" id="PRU00289"/>
    </source>
</evidence>
<protein>
    <recommendedName>
        <fullName evidence="12">FtsK domain-containing protein</fullName>
    </recommendedName>
</protein>
<dbReference type="SMART" id="SM00382">
    <property type="entry name" value="AAA"/>
    <property type="match status" value="2"/>
</dbReference>
<dbReference type="PANTHER" id="PTHR22683:SF1">
    <property type="entry name" value="TYPE VII SECRETION SYSTEM PROTEIN ESSC"/>
    <property type="match status" value="1"/>
</dbReference>
<keyword evidence="7 11" id="KW-1133">Transmembrane helix</keyword>
<dbReference type="NCBIfam" id="TIGR03924">
    <property type="entry name" value="T7SS_EccC_a"/>
    <property type="match status" value="1"/>
</dbReference>
<evidence type="ECO:0000313" key="14">
    <source>
        <dbReference type="Proteomes" id="UP000186919"/>
    </source>
</evidence>
<dbReference type="InterPro" id="IPR023836">
    <property type="entry name" value="EccCa-like_Actinobacteria"/>
</dbReference>
<accession>A0A179VCG2</accession>
<proteinExistence type="predicted"/>
<dbReference type="CDD" id="cd01127">
    <property type="entry name" value="TrwB_TraG_TraD_VirD4"/>
    <property type="match status" value="1"/>
</dbReference>
<evidence type="ECO:0000256" key="6">
    <source>
        <dbReference type="ARBA" id="ARBA00022840"/>
    </source>
</evidence>
<comment type="subcellular location">
    <subcellularLocation>
        <location evidence="1">Cell membrane</location>
        <topology evidence="1">Multi-pass membrane protein</topology>
    </subcellularLocation>
</comment>
<dbReference type="EMBL" id="LQYE01000007">
    <property type="protein sequence ID" value="OAT69317.1"/>
    <property type="molecule type" value="Genomic_DNA"/>
</dbReference>
<keyword evidence="4" id="KW-0677">Repeat</keyword>
<evidence type="ECO:0000256" key="3">
    <source>
        <dbReference type="ARBA" id="ARBA00022692"/>
    </source>
</evidence>
<keyword evidence="2" id="KW-1003">Cell membrane</keyword>
<gene>
    <name evidence="13" type="ORF">AWB85_21365</name>
</gene>
<evidence type="ECO:0000256" key="11">
    <source>
        <dbReference type="SAM" id="Phobius"/>
    </source>
</evidence>
<dbReference type="NCBIfam" id="TIGR03925">
    <property type="entry name" value="T7SS_EccC_b"/>
    <property type="match status" value="1"/>
</dbReference>
<dbReference type="InterPro" id="IPR002543">
    <property type="entry name" value="FtsK_dom"/>
</dbReference>
<dbReference type="PROSITE" id="PS50901">
    <property type="entry name" value="FTSK"/>
    <property type="match status" value="2"/>
</dbReference>
<dbReference type="InterPro" id="IPR027417">
    <property type="entry name" value="P-loop_NTPase"/>
</dbReference>
<evidence type="ECO:0000256" key="2">
    <source>
        <dbReference type="ARBA" id="ARBA00022475"/>
    </source>
</evidence>
<organism evidence="13 14">
    <name type="scientific">Mycobacteroides immunogenum</name>
    <dbReference type="NCBI Taxonomy" id="83262"/>
    <lineage>
        <taxon>Bacteria</taxon>
        <taxon>Bacillati</taxon>
        <taxon>Actinomycetota</taxon>
        <taxon>Actinomycetes</taxon>
        <taxon>Mycobacteriales</taxon>
        <taxon>Mycobacteriaceae</taxon>
        <taxon>Mycobacteroides</taxon>
    </lineage>
</organism>
<keyword evidence="8 11" id="KW-0472">Membrane</keyword>
<evidence type="ECO:0000256" key="8">
    <source>
        <dbReference type="ARBA" id="ARBA00023136"/>
    </source>
</evidence>
<dbReference type="SUPFAM" id="SSF52540">
    <property type="entry name" value="P-loop containing nucleoside triphosphate hydrolases"/>
    <property type="match status" value="2"/>
</dbReference>
<comment type="caution">
    <text evidence="13">The sequence shown here is derived from an EMBL/GenBank/DDBJ whole genome shotgun (WGS) entry which is preliminary data.</text>
</comment>
<feature type="region of interest" description="Disordered" evidence="10">
    <location>
        <begin position="1021"/>
        <end position="1049"/>
    </location>
</feature>
<sequence>MRLQFKKVGRVKPPELEARDSNGDPKAFKVEAPPELPRTITQSIFRKALPWIMVAAIIGIVVMLFVTGAGVMRNPMMMVFMGMMVISMFGIFGQQGPADKTPDEVDSDRVEYLRHISLTANNIRHTADKQRLNALWSHPDPKDLGMWLGTRRMWERDARDPDFLQIRIGLDTVKLANPITVKHFESELDAEPVSRVALHHLQTVQQSVQNCPKALDLKGFRRITIYGDQSMFRAAMRSWIGQLTTWHAPIFAAVAVAADDLEERWGWAKWLPHAESSAVDGAGYARYLATSVADLAKALEPLSAPADDTALRKHVMVVVDDDHADANAIKKLGGQDNVTVIAYRSGLPSRDYAASDDELVLRLDRDVDGIAYFDNWVNFGWRLFCETPDLAEVPVMRHLARTLAQWDPNPDTGADDSAATRGLLSLLGITNAARLNVEELWAPRPWEEQLKVPVGLQPDGAPIYLDIKDEAEGGDGPHGLLIGMTGSGKTTFLRALIFMLLTRHSPLVLRMVLADFKGEAGVDEFAGYPQVAGVISDMEDKKAHVDRLGDTLHGLMDQVQGQLRAAGRQIKGAAFESVAEYEAARATETGKHLPPIPTTFVVVDEFTLLLMQQPEMAEVFDVVTRKGRSLRITFLFASQTLDVGKIKQIEDNTQYRIGMKVAKTQTSRTVIGTEDAYHIPPGKDFKGTGFLVRAPGADPLKFRGWRLPSIYEPPKTVSVKVIDADPRPRLFTAGRVEPDESTVIETVVDEGSAIPGPPRSLILTVGPQLAAYAEQQNMVTPQVWSPPLDDVIPLDAIVDESAKAATAGLWWPLGEIDQPRLLRHTPLTYNVADDGNVVIIGGSRSGKSTAVQTFILSAATHHSPRKVGFYVLNHSGSPLSAIRDLVHVGAVAGDGHKELSERIMGDFETLHAGRRRLFDSHGGLSMEEFRRRRAQGDPTLDDGYPDDVYLVVDNWEKFLTKNTSQIQMKNPQAKKIEQLADAASHGIHVVITCSTTMMMPTQLTNVLKTRWELKMADPVQSQVKAQGRKMRRPTEDIPANQPGRGITQHGDHLRFAVGRMDGKLSIDDLDEQIRQTVSTLNTQHQGVEVPAPKLLPPEVYAADLGQDKLVGEQIAIGLRGSDLNPLVIDFHEWPLLGVYGDSGKGRSEFLRHIIRTVIDRREKLSDALVCTFDIRRKLLDETSRFTPDHDYFETDINMISHRVAQIAHLLSDRVPPDGLTWEEKKTWRFDGPLVYLIVDDLDSIPASTLRNQNGTQIPTAVWAPLIPYLSIARDVGLRVIAARRANGVATEEISPNTIVGQFSQLKANRILLSSSTKDKVAGTTFEVLTEGRGLMVSTNDADDGYIQLPLVGPVNAAATP</sequence>
<evidence type="ECO:0000259" key="12">
    <source>
        <dbReference type="PROSITE" id="PS50901"/>
    </source>
</evidence>
<evidence type="ECO:0000256" key="5">
    <source>
        <dbReference type="ARBA" id="ARBA00022741"/>
    </source>
</evidence>
<feature type="domain" description="FtsK" evidence="12">
    <location>
        <begin position="824"/>
        <end position="1022"/>
    </location>
</feature>
<feature type="binding site" evidence="9">
    <location>
        <begin position="483"/>
        <end position="490"/>
    </location>
    <ligand>
        <name>ATP</name>
        <dbReference type="ChEBI" id="CHEBI:30616"/>
    </ligand>
</feature>
<evidence type="ECO:0000256" key="1">
    <source>
        <dbReference type="ARBA" id="ARBA00004651"/>
    </source>
</evidence>
<evidence type="ECO:0000313" key="13">
    <source>
        <dbReference type="EMBL" id="OAT69317.1"/>
    </source>
</evidence>
<feature type="binding site" evidence="9">
    <location>
        <begin position="841"/>
        <end position="848"/>
    </location>
    <ligand>
        <name>ATP</name>
        <dbReference type="ChEBI" id="CHEBI:30616"/>
    </ligand>
</feature>
<evidence type="ECO:0000256" key="4">
    <source>
        <dbReference type="ARBA" id="ARBA00022737"/>
    </source>
</evidence>
<dbReference type="GO" id="GO:0005886">
    <property type="term" value="C:plasma membrane"/>
    <property type="evidence" value="ECO:0007669"/>
    <property type="project" value="UniProtKB-SubCell"/>
</dbReference>